<dbReference type="InterPro" id="IPR002197">
    <property type="entry name" value="HTH_Fis"/>
</dbReference>
<dbReference type="Pfam" id="PF25601">
    <property type="entry name" value="AAA_lid_14"/>
    <property type="match status" value="1"/>
</dbReference>
<dbReference type="EMBL" id="STFF01000007">
    <property type="protein sequence ID" value="THU34905.1"/>
    <property type="molecule type" value="Genomic_DNA"/>
</dbReference>
<proteinExistence type="predicted"/>
<dbReference type="InterPro" id="IPR035965">
    <property type="entry name" value="PAS-like_dom_sf"/>
</dbReference>
<keyword evidence="11" id="KW-1185">Reference proteome</keyword>
<dbReference type="InterPro" id="IPR025944">
    <property type="entry name" value="Sigma_54_int_dom_CS"/>
</dbReference>
<dbReference type="PROSITE" id="PS00676">
    <property type="entry name" value="SIGMA54_INTERACT_2"/>
    <property type="match status" value="1"/>
</dbReference>
<dbReference type="Gene3D" id="3.30.450.20">
    <property type="entry name" value="PAS domain"/>
    <property type="match status" value="2"/>
</dbReference>
<dbReference type="InterPro" id="IPR009057">
    <property type="entry name" value="Homeodomain-like_sf"/>
</dbReference>
<dbReference type="Pfam" id="PF01590">
    <property type="entry name" value="GAF"/>
    <property type="match status" value="1"/>
</dbReference>
<dbReference type="GO" id="GO:0043565">
    <property type="term" value="F:sequence-specific DNA binding"/>
    <property type="evidence" value="ECO:0007669"/>
    <property type="project" value="InterPro"/>
</dbReference>
<keyword evidence="1" id="KW-0547">Nucleotide-binding</keyword>
<dbReference type="SUPFAM" id="SSF55785">
    <property type="entry name" value="PYP-like sensor domain (PAS domain)"/>
    <property type="match status" value="2"/>
</dbReference>
<evidence type="ECO:0000313" key="11">
    <source>
        <dbReference type="Proteomes" id="UP000306918"/>
    </source>
</evidence>
<evidence type="ECO:0000256" key="7">
    <source>
        <dbReference type="SAM" id="Coils"/>
    </source>
</evidence>
<dbReference type="SMART" id="SM00091">
    <property type="entry name" value="PAS"/>
    <property type="match status" value="2"/>
</dbReference>
<dbReference type="InterPro" id="IPR000014">
    <property type="entry name" value="PAS"/>
</dbReference>
<keyword evidence="6" id="KW-0804">Transcription</keyword>
<dbReference type="PRINTS" id="PR01590">
    <property type="entry name" value="HTHFIS"/>
</dbReference>
<dbReference type="SMART" id="SM00382">
    <property type="entry name" value="AAA"/>
    <property type="match status" value="1"/>
</dbReference>
<dbReference type="PANTHER" id="PTHR32071:SF117">
    <property type="entry name" value="PTS-DEPENDENT DIHYDROXYACETONE KINASE OPERON REGULATORY PROTEIN-RELATED"/>
    <property type="match status" value="1"/>
</dbReference>
<dbReference type="InterPro" id="IPR002078">
    <property type="entry name" value="Sigma_54_int"/>
</dbReference>
<dbReference type="OrthoDB" id="9782110at2"/>
<evidence type="ECO:0000256" key="1">
    <source>
        <dbReference type="ARBA" id="ARBA00022741"/>
    </source>
</evidence>
<dbReference type="FunFam" id="1.10.8.60:FF:000014">
    <property type="entry name" value="DNA-binding transcriptional regulator NtrC"/>
    <property type="match status" value="1"/>
</dbReference>
<feature type="domain" description="PAS" evidence="9">
    <location>
        <begin position="12"/>
        <end position="54"/>
    </location>
</feature>
<dbReference type="Pfam" id="PF13426">
    <property type="entry name" value="PAS_9"/>
    <property type="match status" value="2"/>
</dbReference>
<dbReference type="InterPro" id="IPR003018">
    <property type="entry name" value="GAF"/>
</dbReference>
<dbReference type="SUPFAM" id="SSF55781">
    <property type="entry name" value="GAF domain-like"/>
    <property type="match status" value="2"/>
</dbReference>
<feature type="domain" description="PAS" evidence="9">
    <location>
        <begin position="297"/>
        <end position="339"/>
    </location>
</feature>
<dbReference type="GO" id="GO:0006355">
    <property type="term" value="P:regulation of DNA-templated transcription"/>
    <property type="evidence" value="ECO:0007669"/>
    <property type="project" value="InterPro"/>
</dbReference>
<dbReference type="CDD" id="cd00009">
    <property type="entry name" value="AAA"/>
    <property type="match status" value="1"/>
</dbReference>
<dbReference type="Proteomes" id="UP000306918">
    <property type="component" value="Unassembled WGS sequence"/>
</dbReference>
<dbReference type="NCBIfam" id="TIGR00229">
    <property type="entry name" value="sensory_box"/>
    <property type="match status" value="2"/>
</dbReference>
<organism evidence="10 11">
    <name type="scientific">Niastella caeni</name>
    <dbReference type="NCBI Taxonomy" id="2569763"/>
    <lineage>
        <taxon>Bacteria</taxon>
        <taxon>Pseudomonadati</taxon>
        <taxon>Bacteroidota</taxon>
        <taxon>Chitinophagia</taxon>
        <taxon>Chitinophagales</taxon>
        <taxon>Chitinophagaceae</taxon>
        <taxon>Niastella</taxon>
    </lineage>
</organism>
<protein>
    <submittedName>
        <fullName evidence="10">PAS domain S-box protein</fullName>
    </submittedName>
</protein>
<dbReference type="InterPro" id="IPR003593">
    <property type="entry name" value="AAA+_ATPase"/>
</dbReference>
<dbReference type="InterPro" id="IPR029016">
    <property type="entry name" value="GAF-like_dom_sf"/>
</dbReference>
<sequence length="917" mass="104428">MTHLTNMELEQELQLYHYTVANLQEAVFWVNAAGNIIQVNDMAARLSGYTIEELTRMHVTDLNPSPIVANFPQFWQRLKKEKKITFEAQHRHKTGYLYDVEITGNFITYNGQEFSCSIVRDISKKKTEERLLQTISEATSNITGKDFLVELCRNFTRALNMQFALIAECIQEGSTQVRTLCLVNHDTVIDNIEYDTKGRPCEVILQGDGFFMGKEVYKHFPASEGIEAATGVPIYSSVSGKPIGHIIISNPSPVSEQKNQLPVLKIFAARVGAEIERMQADKALQHKNEELRLRLNEIELYHTTLKNLRDQVYWLNKSGAFIRVNEAAANETGYNKDELSKMTVFNLNPGLTEKEWNANWTETKQCGQQILETEHRSKDGNLYPVEVTNNFIEHDGVEYFCSTVRDIRKRRLEEELLRTISERTAGVTGEDYFRELARFVTSTLNVRYSMVVECSNGNNTRLRMLSYVERQEVRENIEYDSTGTPCEIVMQGKDFFCARGLERTFPREKGIQSWVAVPIHSPSTGKVIGNIAAFDKMPMSKEQNQTAILKIFAARAGAEIERIEAQKNLEKANEELAKRLQEIEELKNQLAAENKYLQEEIRFNNNFDDIVTKSRNFQKILQQIEQVATTDATVLIIGESGTGKELLARAVHNISNRSKRPLIKVNCATLPANLIESELFGHERGAFTGAMEKRIGRFELADGGTIFLDEIGELPVELQAKLLRVLQEGEFERLGNPKTLKVNVRVIAATNRNLEQAIEKKEFREDLFYRLNVFPIVSPPLRDRKEDIPLLVKHFCQKYEAKVGKKITNIPGKVIDALMAYNWPGNIRELENIIERALILSRGNTLEYGEWVPAPKTLNKEQPAAQKLEDLEKEHIIAVLNKTGWKVSGEKGAAKILGLNPTTLEARMKKLGIERKK</sequence>
<dbReference type="GO" id="GO:0005524">
    <property type="term" value="F:ATP binding"/>
    <property type="evidence" value="ECO:0007669"/>
    <property type="project" value="UniProtKB-KW"/>
</dbReference>
<keyword evidence="4" id="KW-0238">DNA-binding</keyword>
<evidence type="ECO:0000256" key="2">
    <source>
        <dbReference type="ARBA" id="ARBA00022840"/>
    </source>
</evidence>
<feature type="coiled-coil region" evidence="7">
    <location>
        <begin position="553"/>
        <end position="600"/>
    </location>
</feature>
<evidence type="ECO:0000259" key="8">
    <source>
        <dbReference type="PROSITE" id="PS50045"/>
    </source>
</evidence>
<comment type="caution">
    <text evidence="10">The sequence shown here is derived from an EMBL/GenBank/DDBJ whole genome shotgun (WGS) entry which is preliminary data.</text>
</comment>
<dbReference type="PROSITE" id="PS00688">
    <property type="entry name" value="SIGMA54_INTERACT_3"/>
    <property type="match status" value="1"/>
</dbReference>
<evidence type="ECO:0000259" key="9">
    <source>
        <dbReference type="PROSITE" id="PS50112"/>
    </source>
</evidence>
<evidence type="ECO:0000256" key="5">
    <source>
        <dbReference type="ARBA" id="ARBA00023159"/>
    </source>
</evidence>
<keyword evidence="7" id="KW-0175">Coiled coil</keyword>
<dbReference type="SUPFAM" id="SSF52540">
    <property type="entry name" value="P-loop containing nucleoside triphosphate hydrolases"/>
    <property type="match status" value="1"/>
</dbReference>
<dbReference type="Gene3D" id="1.10.10.60">
    <property type="entry name" value="Homeodomain-like"/>
    <property type="match status" value="1"/>
</dbReference>
<dbReference type="Gene3D" id="3.30.450.40">
    <property type="match status" value="1"/>
</dbReference>
<dbReference type="Gene3D" id="3.40.50.300">
    <property type="entry name" value="P-loop containing nucleotide triphosphate hydrolases"/>
    <property type="match status" value="1"/>
</dbReference>
<dbReference type="SUPFAM" id="SSF46689">
    <property type="entry name" value="Homeodomain-like"/>
    <property type="match status" value="1"/>
</dbReference>
<dbReference type="FunFam" id="3.40.50.300:FF:000006">
    <property type="entry name" value="DNA-binding transcriptional regulator NtrC"/>
    <property type="match status" value="1"/>
</dbReference>
<dbReference type="Pfam" id="PF02954">
    <property type="entry name" value="HTH_8"/>
    <property type="match status" value="1"/>
</dbReference>
<dbReference type="PROSITE" id="PS50112">
    <property type="entry name" value="PAS"/>
    <property type="match status" value="2"/>
</dbReference>
<dbReference type="Gene3D" id="1.10.8.60">
    <property type="match status" value="1"/>
</dbReference>
<dbReference type="PROSITE" id="PS50045">
    <property type="entry name" value="SIGMA54_INTERACT_4"/>
    <property type="match status" value="1"/>
</dbReference>
<dbReference type="PROSITE" id="PS00675">
    <property type="entry name" value="SIGMA54_INTERACT_1"/>
    <property type="match status" value="1"/>
</dbReference>
<keyword evidence="2" id="KW-0067">ATP-binding</keyword>
<dbReference type="PANTHER" id="PTHR32071">
    <property type="entry name" value="TRANSCRIPTIONAL REGULATORY PROTEIN"/>
    <property type="match status" value="1"/>
</dbReference>
<reference evidence="10 11" key="1">
    <citation type="submission" date="2019-04" db="EMBL/GenBank/DDBJ databases">
        <title>Niastella caeni sp. nov., isolated from activated sludge.</title>
        <authorList>
            <person name="Sheng M."/>
        </authorList>
    </citation>
    <scope>NUCLEOTIDE SEQUENCE [LARGE SCALE GENOMIC DNA]</scope>
    <source>
        <strain evidence="10 11">HX-2-15</strain>
    </source>
</reference>
<dbReference type="InterPro" id="IPR058031">
    <property type="entry name" value="AAA_lid_NorR"/>
</dbReference>
<evidence type="ECO:0000256" key="4">
    <source>
        <dbReference type="ARBA" id="ARBA00023125"/>
    </source>
</evidence>
<evidence type="ECO:0000256" key="3">
    <source>
        <dbReference type="ARBA" id="ARBA00023015"/>
    </source>
</evidence>
<evidence type="ECO:0000256" key="6">
    <source>
        <dbReference type="ARBA" id="ARBA00023163"/>
    </source>
</evidence>
<gene>
    <name evidence="10" type="ORF">FAM09_23210</name>
</gene>
<accession>A0A4S8HIQ2</accession>
<evidence type="ECO:0000313" key="10">
    <source>
        <dbReference type="EMBL" id="THU34905.1"/>
    </source>
</evidence>
<name>A0A4S8HIQ2_9BACT</name>
<keyword evidence="5" id="KW-0010">Activator</keyword>
<feature type="domain" description="Sigma-54 factor interaction" evidence="8">
    <location>
        <begin position="610"/>
        <end position="839"/>
    </location>
</feature>
<dbReference type="InterPro" id="IPR025662">
    <property type="entry name" value="Sigma_54_int_dom_ATP-bd_1"/>
</dbReference>
<dbReference type="InterPro" id="IPR025943">
    <property type="entry name" value="Sigma_54_int_dom_ATP-bd_2"/>
</dbReference>
<dbReference type="Pfam" id="PF00158">
    <property type="entry name" value="Sigma54_activat"/>
    <property type="match status" value="1"/>
</dbReference>
<dbReference type="AlphaFoldDB" id="A0A4S8HIQ2"/>
<dbReference type="CDD" id="cd00130">
    <property type="entry name" value="PAS"/>
    <property type="match status" value="2"/>
</dbReference>
<keyword evidence="3" id="KW-0805">Transcription regulation</keyword>
<dbReference type="InterPro" id="IPR027417">
    <property type="entry name" value="P-loop_NTPase"/>
</dbReference>